<keyword evidence="5 10" id="KW-0479">Metal-binding</keyword>
<comment type="catalytic activity">
    <reaction evidence="9 10">
        <text>L-threonyl-[protein] + FAD = FMN-L-threonyl-[protein] + AMP + H(+)</text>
        <dbReference type="Rhea" id="RHEA:36847"/>
        <dbReference type="Rhea" id="RHEA-COMP:11060"/>
        <dbReference type="Rhea" id="RHEA-COMP:11061"/>
        <dbReference type="ChEBI" id="CHEBI:15378"/>
        <dbReference type="ChEBI" id="CHEBI:30013"/>
        <dbReference type="ChEBI" id="CHEBI:57692"/>
        <dbReference type="ChEBI" id="CHEBI:74257"/>
        <dbReference type="ChEBI" id="CHEBI:456215"/>
        <dbReference type="EC" id="2.7.1.180"/>
    </reaction>
</comment>
<name>A0A559KC82_9BACL</name>
<evidence type="ECO:0000313" key="13">
    <source>
        <dbReference type="Proteomes" id="UP000317036"/>
    </source>
</evidence>
<evidence type="ECO:0000256" key="2">
    <source>
        <dbReference type="ARBA" id="ARBA00016337"/>
    </source>
</evidence>
<dbReference type="PIRSF" id="PIRSF006268">
    <property type="entry name" value="ApbE"/>
    <property type="match status" value="1"/>
</dbReference>
<evidence type="ECO:0000256" key="1">
    <source>
        <dbReference type="ARBA" id="ARBA00011955"/>
    </source>
</evidence>
<comment type="similarity">
    <text evidence="10">Belongs to the ApbE family.</text>
</comment>
<dbReference type="PANTHER" id="PTHR30040">
    <property type="entry name" value="THIAMINE BIOSYNTHESIS LIPOPROTEIN APBE"/>
    <property type="match status" value="1"/>
</dbReference>
<dbReference type="EC" id="2.7.1.180" evidence="1 10"/>
<keyword evidence="13" id="KW-1185">Reference proteome</keyword>
<evidence type="ECO:0000256" key="10">
    <source>
        <dbReference type="PIRNR" id="PIRNR006268"/>
    </source>
</evidence>
<dbReference type="Gene3D" id="3.10.520.10">
    <property type="entry name" value="ApbE-like domains"/>
    <property type="match status" value="1"/>
</dbReference>
<organism evidence="12 13">
    <name type="scientific">Paenibacillus cremeus</name>
    <dbReference type="NCBI Taxonomy" id="2163881"/>
    <lineage>
        <taxon>Bacteria</taxon>
        <taxon>Bacillati</taxon>
        <taxon>Bacillota</taxon>
        <taxon>Bacilli</taxon>
        <taxon>Bacillales</taxon>
        <taxon>Paenibacillaceae</taxon>
        <taxon>Paenibacillus</taxon>
    </lineage>
</organism>
<evidence type="ECO:0000313" key="12">
    <source>
        <dbReference type="EMBL" id="TVY09699.1"/>
    </source>
</evidence>
<dbReference type="SUPFAM" id="SSF143631">
    <property type="entry name" value="ApbE-like"/>
    <property type="match status" value="1"/>
</dbReference>
<evidence type="ECO:0000256" key="11">
    <source>
        <dbReference type="PIRSR" id="PIRSR006268-2"/>
    </source>
</evidence>
<comment type="cofactor">
    <cofactor evidence="11">
        <name>Mg(2+)</name>
        <dbReference type="ChEBI" id="CHEBI:18420"/>
    </cofactor>
    <cofactor evidence="11">
        <name>Mn(2+)</name>
        <dbReference type="ChEBI" id="CHEBI:29035"/>
    </cofactor>
    <text evidence="11">Magnesium. Can also use manganese.</text>
</comment>
<gene>
    <name evidence="12" type="ORF">FPZ49_11695</name>
</gene>
<evidence type="ECO:0000256" key="6">
    <source>
        <dbReference type="ARBA" id="ARBA00022827"/>
    </source>
</evidence>
<dbReference type="GO" id="GO:0016740">
    <property type="term" value="F:transferase activity"/>
    <property type="evidence" value="ECO:0007669"/>
    <property type="project" value="UniProtKB-UniRule"/>
</dbReference>
<dbReference type="Proteomes" id="UP000317036">
    <property type="component" value="Unassembled WGS sequence"/>
</dbReference>
<dbReference type="EMBL" id="VNJI01000012">
    <property type="protein sequence ID" value="TVY09699.1"/>
    <property type="molecule type" value="Genomic_DNA"/>
</dbReference>
<dbReference type="RefSeq" id="WP_144846729.1">
    <property type="nucleotide sequence ID" value="NZ_VNJI01000012.1"/>
</dbReference>
<proteinExistence type="inferred from homology"/>
<keyword evidence="6 10" id="KW-0274">FAD</keyword>
<evidence type="ECO:0000256" key="3">
    <source>
        <dbReference type="ARBA" id="ARBA00022630"/>
    </source>
</evidence>
<keyword evidence="3 10" id="KW-0285">Flavoprotein</keyword>
<reference evidence="12 13" key="1">
    <citation type="submission" date="2019-07" db="EMBL/GenBank/DDBJ databases">
        <authorList>
            <person name="Kim J."/>
        </authorList>
    </citation>
    <scope>NUCLEOTIDE SEQUENCE [LARGE SCALE GENOMIC DNA]</scope>
    <source>
        <strain evidence="12 13">JC52</strain>
    </source>
</reference>
<dbReference type="AlphaFoldDB" id="A0A559KC82"/>
<dbReference type="GO" id="GO:0046872">
    <property type="term" value="F:metal ion binding"/>
    <property type="evidence" value="ECO:0007669"/>
    <property type="project" value="UniProtKB-UniRule"/>
</dbReference>
<evidence type="ECO:0000256" key="9">
    <source>
        <dbReference type="ARBA" id="ARBA00048540"/>
    </source>
</evidence>
<accession>A0A559KC82</accession>
<evidence type="ECO:0000256" key="8">
    <source>
        <dbReference type="ARBA" id="ARBA00031306"/>
    </source>
</evidence>
<dbReference type="OrthoDB" id="9778595at2"/>
<evidence type="ECO:0000256" key="7">
    <source>
        <dbReference type="ARBA" id="ARBA00022842"/>
    </source>
</evidence>
<dbReference type="Pfam" id="PF02424">
    <property type="entry name" value="ApbE"/>
    <property type="match status" value="1"/>
</dbReference>
<keyword evidence="7 10" id="KW-0460">Magnesium</keyword>
<dbReference type="PANTHER" id="PTHR30040:SF2">
    <property type="entry name" value="FAD:PROTEIN FMN TRANSFERASE"/>
    <property type="match status" value="1"/>
</dbReference>
<dbReference type="InterPro" id="IPR024932">
    <property type="entry name" value="ApbE"/>
</dbReference>
<dbReference type="InterPro" id="IPR003374">
    <property type="entry name" value="ApbE-like_sf"/>
</dbReference>
<protein>
    <recommendedName>
        <fullName evidence="2 10">FAD:protein FMN transferase</fullName>
        <ecNumber evidence="1 10">2.7.1.180</ecNumber>
    </recommendedName>
    <alternativeName>
        <fullName evidence="8 10">Flavin transferase</fullName>
    </alternativeName>
</protein>
<keyword evidence="4 10" id="KW-0808">Transferase</keyword>
<evidence type="ECO:0000256" key="5">
    <source>
        <dbReference type="ARBA" id="ARBA00022723"/>
    </source>
</evidence>
<feature type="binding site" evidence="11">
    <location>
        <position position="158"/>
    </location>
    <ligand>
        <name>Mg(2+)</name>
        <dbReference type="ChEBI" id="CHEBI:18420"/>
    </ligand>
</feature>
<comment type="caution">
    <text evidence="12">The sequence shown here is derived from an EMBL/GenBank/DDBJ whole genome shotgun (WGS) entry which is preliminary data.</text>
</comment>
<sequence length="331" mass="36115">MMAAAAMYRVDRFWAMNTTIDLALAEEAADELEVQGWLEEVRRWFAYAEATFSRFLPESELCRLNRSEGRPMLISDTMMEVLQRTAEYRRRTGGKFDPFVLPALERAGYDVSFEHIGAAPLSGASAEGQQKAHQSMLQLNPGMRSARLLGGGRLDLGGIVKGWAVDRISARLSERGVRSGMVNAGGDLCVWGDVRHDQAPWEIDIEAPSGGQLGTVQLAKGSVATSSTLGRRWDTGKGGMHHLIDPQTMEPARSDIVQCTVVGSSVCESEIYAKAICLLGNLSGPDWLKKIDASGTLEAVFVTEAGATHYIGTKEKLESHWSGLTPDSLHF</sequence>
<evidence type="ECO:0000256" key="4">
    <source>
        <dbReference type="ARBA" id="ARBA00022679"/>
    </source>
</evidence>